<protein>
    <recommendedName>
        <fullName evidence="5">Phospholipase-like protein</fullName>
    </recommendedName>
</protein>
<proteinExistence type="predicted"/>
<dbReference type="Gramene" id="KOM28697">
    <property type="protein sequence ID" value="KOM28697"/>
    <property type="gene ID" value="LR48_Vigan564s000700"/>
</dbReference>
<dbReference type="Pfam" id="PF05278">
    <property type="entry name" value="PEARLI-4"/>
    <property type="match status" value="1"/>
</dbReference>
<keyword evidence="1" id="KW-0175">Coiled coil</keyword>
<dbReference type="PANTHER" id="PTHR35358:SF10">
    <property type="entry name" value="PLANT PHOSPHOLIPASE-LIKE PROTEIN"/>
    <property type="match status" value="1"/>
</dbReference>
<evidence type="ECO:0000256" key="1">
    <source>
        <dbReference type="SAM" id="Coils"/>
    </source>
</evidence>
<name>A0A0L9TDV2_PHAAN</name>
<dbReference type="STRING" id="3914.A0A0L9TDV2"/>
<gene>
    <name evidence="3" type="ORF">LR48_Vigan564s000700</name>
</gene>
<reference evidence="4" key="1">
    <citation type="journal article" date="2015" name="Proc. Natl. Acad. Sci. U.S.A.">
        <title>Genome sequencing of adzuki bean (Vigna angularis) provides insight into high starch and low fat accumulation and domestication.</title>
        <authorList>
            <person name="Yang K."/>
            <person name="Tian Z."/>
            <person name="Chen C."/>
            <person name="Luo L."/>
            <person name="Zhao B."/>
            <person name="Wang Z."/>
            <person name="Yu L."/>
            <person name="Li Y."/>
            <person name="Sun Y."/>
            <person name="Li W."/>
            <person name="Chen Y."/>
            <person name="Li Y."/>
            <person name="Zhang Y."/>
            <person name="Ai D."/>
            <person name="Zhao J."/>
            <person name="Shang C."/>
            <person name="Ma Y."/>
            <person name="Wu B."/>
            <person name="Wang M."/>
            <person name="Gao L."/>
            <person name="Sun D."/>
            <person name="Zhang P."/>
            <person name="Guo F."/>
            <person name="Wang W."/>
            <person name="Li Y."/>
            <person name="Wang J."/>
            <person name="Varshney R.K."/>
            <person name="Wang J."/>
            <person name="Ling H.Q."/>
            <person name="Wan P."/>
        </authorList>
    </citation>
    <scope>NUCLEOTIDE SEQUENCE</scope>
    <source>
        <strain evidence="4">cv. Jingnong 6</strain>
    </source>
</reference>
<feature type="region of interest" description="Disordered" evidence="2">
    <location>
        <begin position="1"/>
        <end position="33"/>
    </location>
</feature>
<dbReference type="Proteomes" id="UP000053144">
    <property type="component" value="Unassembled WGS sequence"/>
</dbReference>
<sequence>MPYQRARTYSSESYSPNSQSESSDLPSSARKRLIPDSRVLHTRRSLRLANKYIETRTTPVQANQVSRSTVIYAGCSSMRSEQQEIVETGTTAEKITEVSDNEKQIVNHSTQVEKHNALEVECAPLEKELFAEGDDEVDSVGHSSTMDGVEGYKVKEEFMPLLRSILTKHRDIFENSLILTERFRSVFLETICEIISELKDKDLIKITEDRLHSMIALANEMKNMQVNIEWLHLRLEEIYEARKILKQSGMLKERKDSNKKVIETVQRELDQCQEEREALEVKFQALRERICNKETACKETLARAQDEYACISQTITDAKSKVKRFLNCSLVNGLL</sequence>
<dbReference type="EMBL" id="KQ258444">
    <property type="protein sequence ID" value="KOM28697.1"/>
    <property type="molecule type" value="Genomic_DNA"/>
</dbReference>
<evidence type="ECO:0000313" key="4">
    <source>
        <dbReference type="Proteomes" id="UP000053144"/>
    </source>
</evidence>
<evidence type="ECO:0000256" key="2">
    <source>
        <dbReference type="SAM" id="MobiDB-lite"/>
    </source>
</evidence>
<dbReference type="PANTHER" id="PTHR35358">
    <property type="entry name" value="OS06G0711100 PROTEIN"/>
    <property type="match status" value="1"/>
</dbReference>
<organism evidence="3 4">
    <name type="scientific">Phaseolus angularis</name>
    <name type="common">Azuki bean</name>
    <name type="synonym">Vigna angularis</name>
    <dbReference type="NCBI Taxonomy" id="3914"/>
    <lineage>
        <taxon>Eukaryota</taxon>
        <taxon>Viridiplantae</taxon>
        <taxon>Streptophyta</taxon>
        <taxon>Embryophyta</taxon>
        <taxon>Tracheophyta</taxon>
        <taxon>Spermatophyta</taxon>
        <taxon>Magnoliopsida</taxon>
        <taxon>eudicotyledons</taxon>
        <taxon>Gunneridae</taxon>
        <taxon>Pentapetalae</taxon>
        <taxon>rosids</taxon>
        <taxon>fabids</taxon>
        <taxon>Fabales</taxon>
        <taxon>Fabaceae</taxon>
        <taxon>Papilionoideae</taxon>
        <taxon>50 kb inversion clade</taxon>
        <taxon>NPAAA clade</taxon>
        <taxon>indigoferoid/millettioid clade</taxon>
        <taxon>Phaseoleae</taxon>
        <taxon>Vigna</taxon>
    </lineage>
</organism>
<accession>A0A0L9TDV2</accession>
<dbReference type="AlphaFoldDB" id="A0A0L9TDV2"/>
<evidence type="ECO:0008006" key="5">
    <source>
        <dbReference type="Google" id="ProtNLM"/>
    </source>
</evidence>
<evidence type="ECO:0000313" key="3">
    <source>
        <dbReference type="EMBL" id="KOM28697.1"/>
    </source>
</evidence>
<dbReference type="OMA" id="DEYACIS"/>
<feature type="coiled-coil region" evidence="1">
    <location>
        <begin position="255"/>
        <end position="321"/>
    </location>
</feature>
<feature type="compositionally biased region" description="Low complexity" evidence="2">
    <location>
        <begin position="9"/>
        <end position="23"/>
    </location>
</feature>
<dbReference type="InterPro" id="IPR007942">
    <property type="entry name" value="PLipase-like"/>
</dbReference>